<sequence precursor="true">MLTGSSHAAVSPNPYSSATDTGVVTLTTSFGISRCTVSGVNLALASTSSGAAGSISALAFSTCGVEFSTVDASLVTGTAPIDVAIVGDAPGSGSGTVTMTDVRVLVRHITGGQCLYAGTLSGRVANGASTLTVGTGLRLFRHLGAGGCTVFSTLGVTLSIATGATVTW</sequence>
<gene>
    <name evidence="1" type="ordered locus">Cwoe_2597</name>
</gene>
<dbReference type="STRING" id="469383.Cwoe_2597"/>
<dbReference type="EMBL" id="CP001854">
    <property type="protein sequence ID" value="ADB51016.1"/>
    <property type="molecule type" value="Genomic_DNA"/>
</dbReference>
<dbReference type="AlphaFoldDB" id="D3F8Q2"/>
<reference evidence="2" key="2">
    <citation type="submission" date="2010-01" db="EMBL/GenBank/DDBJ databases">
        <title>The complete genome of Conexibacter woesei DSM 14684.</title>
        <authorList>
            <consortium name="US DOE Joint Genome Institute (JGI-PGF)"/>
            <person name="Lucas S."/>
            <person name="Copeland A."/>
            <person name="Lapidus A."/>
            <person name="Glavina del Rio T."/>
            <person name="Dalin E."/>
            <person name="Tice H."/>
            <person name="Bruce D."/>
            <person name="Goodwin L."/>
            <person name="Pitluck S."/>
            <person name="Kyrpides N."/>
            <person name="Mavromatis K."/>
            <person name="Ivanova N."/>
            <person name="Mikhailova N."/>
            <person name="Chertkov O."/>
            <person name="Brettin T."/>
            <person name="Detter J.C."/>
            <person name="Han C."/>
            <person name="Larimer F."/>
            <person name="Land M."/>
            <person name="Hauser L."/>
            <person name="Markowitz V."/>
            <person name="Cheng J.-F."/>
            <person name="Hugenholtz P."/>
            <person name="Woyke T."/>
            <person name="Wu D."/>
            <person name="Pukall R."/>
            <person name="Steenblock K."/>
            <person name="Schneider S."/>
            <person name="Klenk H.-P."/>
            <person name="Eisen J.A."/>
        </authorList>
    </citation>
    <scope>NUCLEOTIDE SEQUENCE [LARGE SCALE GENOMIC DNA]</scope>
    <source>
        <strain evidence="2">DSM 14684 / CIP 108061 / JCM 11494 / NBRC 100937 / ID131577</strain>
    </source>
</reference>
<evidence type="ECO:0000313" key="2">
    <source>
        <dbReference type="Proteomes" id="UP000008229"/>
    </source>
</evidence>
<proteinExistence type="predicted"/>
<accession>D3F8Q2</accession>
<dbReference type="HOGENOM" id="CLU_128645_0_0_11"/>
<reference evidence="1 2" key="1">
    <citation type="journal article" date="2010" name="Stand. Genomic Sci.">
        <title>Complete genome sequence of Conexibacter woesei type strain (ID131577).</title>
        <authorList>
            <person name="Pukall R."/>
            <person name="Lapidus A."/>
            <person name="Glavina Del Rio T."/>
            <person name="Copeland A."/>
            <person name="Tice H."/>
            <person name="Cheng J.-F."/>
            <person name="Lucas S."/>
            <person name="Chen F."/>
            <person name="Nolan M."/>
            <person name="Bruce D."/>
            <person name="Goodwin L."/>
            <person name="Pitluck S."/>
            <person name="Mavromatis K."/>
            <person name="Ivanova N."/>
            <person name="Ovchinnikova G."/>
            <person name="Pati A."/>
            <person name="Chen A."/>
            <person name="Palaniappan K."/>
            <person name="Land M."/>
            <person name="Hauser L."/>
            <person name="Chang Y.-J."/>
            <person name="Jeffries C.D."/>
            <person name="Chain P."/>
            <person name="Meincke L."/>
            <person name="Sims D."/>
            <person name="Brettin T."/>
            <person name="Detter J.C."/>
            <person name="Rohde M."/>
            <person name="Goeker M."/>
            <person name="Bristow J."/>
            <person name="Eisen J.A."/>
            <person name="Markowitz V."/>
            <person name="Kyrpides N.C."/>
            <person name="Klenk H.-P."/>
            <person name="Hugenholtz P."/>
        </authorList>
    </citation>
    <scope>NUCLEOTIDE SEQUENCE [LARGE SCALE GENOMIC DNA]</scope>
    <source>
        <strain evidence="2">DSM 14684 / CIP 108061 / JCM 11494 / NBRC 100937 / ID131577</strain>
    </source>
</reference>
<protein>
    <submittedName>
        <fullName evidence="1">Uncharacterized protein</fullName>
    </submittedName>
</protein>
<evidence type="ECO:0000313" key="1">
    <source>
        <dbReference type="EMBL" id="ADB51016.1"/>
    </source>
</evidence>
<dbReference type="KEGG" id="cwo:Cwoe_2597"/>
<dbReference type="Proteomes" id="UP000008229">
    <property type="component" value="Chromosome"/>
</dbReference>
<name>D3F8Q2_CONWI</name>
<keyword evidence="2" id="KW-1185">Reference proteome</keyword>
<organism evidence="1 2">
    <name type="scientific">Conexibacter woesei (strain DSM 14684 / CCUG 47730 / CIP 108061 / JCM 11494 / NBRC 100937 / ID131577)</name>
    <dbReference type="NCBI Taxonomy" id="469383"/>
    <lineage>
        <taxon>Bacteria</taxon>
        <taxon>Bacillati</taxon>
        <taxon>Actinomycetota</taxon>
        <taxon>Thermoleophilia</taxon>
        <taxon>Solirubrobacterales</taxon>
        <taxon>Conexibacteraceae</taxon>
        <taxon>Conexibacter</taxon>
    </lineage>
</organism>